<feature type="domain" description="Alpha/beta hydrolase" evidence="2">
    <location>
        <begin position="252"/>
        <end position="666"/>
    </location>
</feature>
<evidence type="ECO:0000256" key="1">
    <source>
        <dbReference type="SAM" id="MobiDB-lite"/>
    </source>
</evidence>
<dbReference type="Proteomes" id="UP000638648">
    <property type="component" value="Unassembled WGS sequence"/>
</dbReference>
<reference evidence="3" key="1">
    <citation type="submission" date="2020-10" db="EMBL/GenBank/DDBJ databases">
        <title>Sequencing the genomes of 1000 actinobacteria strains.</title>
        <authorList>
            <person name="Klenk H.-P."/>
        </authorList>
    </citation>
    <scope>NUCLEOTIDE SEQUENCE</scope>
    <source>
        <strain evidence="3">DSM 45354</strain>
    </source>
</reference>
<dbReference type="Pfam" id="PF20091">
    <property type="entry name" value="Abhydrolase_10"/>
    <property type="match status" value="1"/>
</dbReference>
<accession>A0A927RD23</accession>
<dbReference type="AlphaFoldDB" id="A0A927RD23"/>
<name>A0A927RD23_9ACTN</name>
<dbReference type="InterPro" id="IPR045394">
    <property type="entry name" value="Abhydrolase_dom"/>
</dbReference>
<evidence type="ECO:0000259" key="2">
    <source>
        <dbReference type="Pfam" id="PF20091"/>
    </source>
</evidence>
<proteinExistence type="predicted"/>
<feature type="region of interest" description="Disordered" evidence="1">
    <location>
        <begin position="668"/>
        <end position="690"/>
    </location>
</feature>
<evidence type="ECO:0000313" key="3">
    <source>
        <dbReference type="EMBL" id="MBE1610534.1"/>
    </source>
</evidence>
<comment type="caution">
    <text evidence="3">The sequence shown here is derived from an EMBL/GenBank/DDBJ whole genome shotgun (WGS) entry which is preliminary data.</text>
</comment>
<evidence type="ECO:0000313" key="4">
    <source>
        <dbReference type="Proteomes" id="UP000638648"/>
    </source>
</evidence>
<dbReference type="EMBL" id="JADBEM010000001">
    <property type="protein sequence ID" value="MBE1610534.1"/>
    <property type="molecule type" value="Genomic_DNA"/>
</dbReference>
<gene>
    <name evidence="3" type="ORF">HEB94_007382</name>
</gene>
<sequence>MSATGEGTPSPPGITRFEVHRVEPVAFGGRTFGERGTYRKIVATAHGEVDPAHPGSALVTDLALAPTNARGRVEYASDVVLLTPTDPAHASGLLFCDIPNRGNRTLLDTLNHGVEDVNDPRDVGDGFAMEQGYTLLAHGWQGDVLPGEDRLRLRVPVARWADGTPITGLVRTEYVVSEPAPSLTLSSGAFVDSGTHASYATVDLDPQAAKLTRRSRESDVRVELPPTEWAFADCTDTPWPGRPSPVHLAVRDGFEPGAIYELLYTARDPLVLGLGYVATRDLVSFLRYADSDARGTPNPVAGVITSTAAFGSSQSGRFIRGFLHLGYNADLRGRRVWDGVAPHVATGRSTINLRFGQPGRGYGQHEDHLFPQAESPTTWATALGYDGRVGSLLDRCTETDTRPLVVQTVSSTEYWQGRMSLTTTDLAGTFDLPIPPDVRVYFLTGTQHGPAEEPLLEVGRHPLNPTPYFETLRALLVALAEWVCDGTAPPPSAFPRLADQTLVPPDPATFGWPSIPGATYSGLVNRPLRLETGPGFHGRDLVGVVSVEPPVPSEVPEARILVPRIDADGNEIAGVRSTNHAVPLATTTGWNIRATDPGAGDLAGLRGSWLAFPVTTAQRLTRGDPRPSLEERYGDHEGYVAAVRDVATRLVKERLLLARDAERLVAEAEGGDVLLPPDDEEGRGGHTTKG</sequence>
<protein>
    <recommendedName>
        <fullName evidence="2">Alpha/beta hydrolase domain-containing protein</fullName>
    </recommendedName>
</protein>
<organism evidence="3 4">
    <name type="scientific">Actinopolymorpha pittospori</name>
    <dbReference type="NCBI Taxonomy" id="648752"/>
    <lineage>
        <taxon>Bacteria</taxon>
        <taxon>Bacillati</taxon>
        <taxon>Actinomycetota</taxon>
        <taxon>Actinomycetes</taxon>
        <taxon>Propionibacteriales</taxon>
        <taxon>Actinopolymorphaceae</taxon>
        <taxon>Actinopolymorpha</taxon>
    </lineage>
</organism>
<dbReference type="RefSeq" id="WP_192753894.1">
    <property type="nucleotide sequence ID" value="NZ_BAABJL010000095.1"/>
</dbReference>
<keyword evidence="4" id="KW-1185">Reference proteome</keyword>